<gene>
    <name evidence="2" type="ORF">LMG27198_06810</name>
</gene>
<comment type="caution">
    <text evidence="2">The sequence shown here is derived from an EMBL/GenBank/DDBJ whole genome shotgun (WGS) entry which is preliminary data.</text>
</comment>
<reference evidence="2" key="1">
    <citation type="journal article" date="2023" name="Int. J. Syst. Evol. Microbiol.">
        <title>Methylocystis iwaonis sp. nov., a type II methane-oxidizing bacterium from surface soil of a rice paddy field in Japan, and emended description of the genus Methylocystis (ex Whittenbury et al. 1970) Bowman et al. 1993.</title>
        <authorList>
            <person name="Kaise H."/>
            <person name="Sawadogo J.B."/>
            <person name="Alam M.S."/>
            <person name="Ueno C."/>
            <person name="Dianou D."/>
            <person name="Shinjo R."/>
            <person name="Asakawa S."/>
        </authorList>
    </citation>
    <scope>NUCLEOTIDE SEQUENCE</scope>
    <source>
        <strain evidence="2">LMG27198</strain>
    </source>
</reference>
<feature type="signal peptide" evidence="1">
    <location>
        <begin position="1"/>
        <end position="24"/>
    </location>
</feature>
<sequence length="167" mass="17519">MTRSRLTLLPLLGIAFACPTAARADLCFRYQKSGGGTLVAKNARLPAPNACESLAMFEVEGKEGPSTKGLEGAATGSICTDVAGATVIFHYTYDGCLGPGSYFESATCRLKLQNGALPTTFGGCRGKANQSDFHDDSAILSTCDMQVPNDTAALCVIRPGFSHDDKD</sequence>
<dbReference type="EMBL" id="BSEC01000001">
    <property type="protein sequence ID" value="GLI91689.1"/>
    <property type="molecule type" value="Genomic_DNA"/>
</dbReference>
<accession>A0A9W6LQX2</accession>
<evidence type="ECO:0000313" key="3">
    <source>
        <dbReference type="Proteomes" id="UP001144323"/>
    </source>
</evidence>
<dbReference type="PROSITE" id="PS51257">
    <property type="entry name" value="PROKAR_LIPOPROTEIN"/>
    <property type="match status" value="1"/>
</dbReference>
<keyword evidence="3" id="KW-1185">Reference proteome</keyword>
<feature type="chain" id="PRO_5040729761" evidence="1">
    <location>
        <begin position="25"/>
        <end position="167"/>
    </location>
</feature>
<dbReference type="AlphaFoldDB" id="A0A9W6LQX2"/>
<name>A0A9W6LQX2_9HYPH</name>
<evidence type="ECO:0000256" key="1">
    <source>
        <dbReference type="SAM" id="SignalP"/>
    </source>
</evidence>
<keyword evidence="1" id="KW-0732">Signal</keyword>
<protein>
    <submittedName>
        <fullName evidence="2">Uncharacterized protein</fullName>
    </submittedName>
</protein>
<dbReference type="Proteomes" id="UP001144323">
    <property type="component" value="Unassembled WGS sequence"/>
</dbReference>
<proteinExistence type="predicted"/>
<evidence type="ECO:0000313" key="2">
    <source>
        <dbReference type="EMBL" id="GLI91689.1"/>
    </source>
</evidence>
<dbReference type="RefSeq" id="WP_281800463.1">
    <property type="nucleotide sequence ID" value="NZ_BSEC01000001.1"/>
</dbReference>
<organism evidence="2 3">
    <name type="scientific">Methylocystis echinoides</name>
    <dbReference type="NCBI Taxonomy" id="29468"/>
    <lineage>
        <taxon>Bacteria</taxon>
        <taxon>Pseudomonadati</taxon>
        <taxon>Pseudomonadota</taxon>
        <taxon>Alphaproteobacteria</taxon>
        <taxon>Hyphomicrobiales</taxon>
        <taxon>Methylocystaceae</taxon>
        <taxon>Methylocystis</taxon>
    </lineage>
</organism>